<evidence type="ECO:0000313" key="4">
    <source>
        <dbReference type="Proteomes" id="UP001252270"/>
    </source>
</evidence>
<proteinExistence type="predicted"/>
<dbReference type="RefSeq" id="WP_309636149.1">
    <property type="nucleotide sequence ID" value="NZ_JARWAL010000004.1"/>
</dbReference>
<keyword evidence="1" id="KW-0472">Membrane</keyword>
<keyword evidence="1" id="KW-1133">Transmembrane helix</keyword>
<evidence type="ECO:0000259" key="2">
    <source>
        <dbReference type="Pfam" id="PF07811"/>
    </source>
</evidence>
<accession>A0ABU1GK06</accession>
<evidence type="ECO:0000313" key="3">
    <source>
        <dbReference type="EMBL" id="MDR5892350.1"/>
    </source>
</evidence>
<evidence type="ECO:0000256" key="1">
    <source>
        <dbReference type="SAM" id="Phobius"/>
    </source>
</evidence>
<sequence length="154" mass="16998">MAFFARQLRDGMAPRQRGGAAIEMILIFPILLLLLYATVSYAILFWAYQGLNGMTAEMAGQIIHQQWYEENDGSYQLDMDEINKALAALRSRTSGPAATADWCSGSPDISDDDIDRLSVCLEVEEGLLPQLSLLGVKLPRETSASVTATLRMPR</sequence>
<dbReference type="Pfam" id="PF07811">
    <property type="entry name" value="TadE"/>
    <property type="match status" value="1"/>
</dbReference>
<feature type="domain" description="TadE-like" evidence="2">
    <location>
        <begin position="18"/>
        <end position="57"/>
    </location>
</feature>
<dbReference type="InterPro" id="IPR012495">
    <property type="entry name" value="TadE-like_dom"/>
</dbReference>
<dbReference type="EMBL" id="JARWAL010000004">
    <property type="protein sequence ID" value="MDR5892350.1"/>
    <property type="molecule type" value="Genomic_DNA"/>
</dbReference>
<protein>
    <submittedName>
        <fullName evidence="3">TadE/TadG family type IV pilus assembly protein</fullName>
    </submittedName>
</protein>
<comment type="caution">
    <text evidence="3">The sequence shown here is derived from an EMBL/GenBank/DDBJ whole genome shotgun (WGS) entry which is preliminary data.</text>
</comment>
<name>A0ABU1GK06_9GAMM</name>
<feature type="transmembrane region" description="Helical" evidence="1">
    <location>
        <begin position="21"/>
        <end position="48"/>
    </location>
</feature>
<dbReference type="Proteomes" id="UP001252270">
    <property type="component" value="Unassembled WGS sequence"/>
</dbReference>
<gene>
    <name evidence="3" type="ORF">QC820_05935</name>
</gene>
<organism evidence="3 4">
    <name type="scientific">Halomonas mongoliensis</name>
    <dbReference type="NCBI Taxonomy" id="321265"/>
    <lineage>
        <taxon>Bacteria</taxon>
        <taxon>Pseudomonadati</taxon>
        <taxon>Pseudomonadota</taxon>
        <taxon>Gammaproteobacteria</taxon>
        <taxon>Oceanospirillales</taxon>
        <taxon>Halomonadaceae</taxon>
        <taxon>Halomonas</taxon>
    </lineage>
</organism>
<keyword evidence="1" id="KW-0812">Transmembrane</keyword>
<keyword evidence="4" id="KW-1185">Reference proteome</keyword>
<reference evidence="3 4" key="1">
    <citation type="submission" date="2023-04" db="EMBL/GenBank/DDBJ databases">
        <title>A long-awaited taxogenomic arrangement of the family Halomonadaceae.</title>
        <authorList>
            <person name="De La Haba R."/>
            <person name="Chuvochina M."/>
            <person name="Wittouck S."/>
            <person name="Arahal D.R."/>
            <person name="Sanchez-Porro C."/>
            <person name="Hugenholtz P."/>
            <person name="Ventosa A."/>
        </authorList>
    </citation>
    <scope>NUCLEOTIDE SEQUENCE [LARGE SCALE GENOMIC DNA]</scope>
    <source>
        <strain evidence="3 4">DSM 17332</strain>
    </source>
</reference>